<dbReference type="EMBL" id="HBGH01013808">
    <property type="protein sequence ID" value="CAD9235610.1"/>
    <property type="molecule type" value="Transcribed_RNA"/>
</dbReference>
<dbReference type="Gene3D" id="3.40.190.10">
    <property type="entry name" value="Periplasmic binding protein-like II"/>
    <property type="match status" value="1"/>
</dbReference>
<sequence length="285" mass="31256">MVDIVSQVIDPNDLLVPRKCRCQSSGTPWLSVPLVGTAMVLVYNDPGCFTANLKLSKATMSGIYSGKIRNWNQVPGCSNVNLHITLCERCDNSMQTAALTRTLRCMGVQVPNEPCCAPGPNFFNFQRPAQGCSSVGGDLVGDCTRGGAPYATRVHGSVQQCVPTFSGSIAAFRYCDYLQATTGVKAFRLQTGTGRWVKPRRSEILTGILNSNCGKRCVPSEGWPMVVVPRMIYRARGYGSLVSVIRTSCRKVVRNRCSCFSNKCYFQLPRSCRDPSLRICKRISA</sequence>
<name>A0A7S1TG25_9RHOD</name>
<evidence type="ECO:0000256" key="1">
    <source>
        <dbReference type="ARBA" id="ARBA00008725"/>
    </source>
</evidence>
<accession>A0A7S1TG25</accession>
<evidence type="ECO:0000313" key="3">
    <source>
        <dbReference type="EMBL" id="CAD9235610.1"/>
    </source>
</evidence>
<reference evidence="3" key="1">
    <citation type="submission" date="2021-01" db="EMBL/GenBank/DDBJ databases">
        <authorList>
            <person name="Corre E."/>
            <person name="Pelletier E."/>
            <person name="Niang G."/>
            <person name="Scheremetjew M."/>
            <person name="Finn R."/>
            <person name="Kale V."/>
            <person name="Holt S."/>
            <person name="Cochrane G."/>
            <person name="Meng A."/>
            <person name="Brown T."/>
            <person name="Cohen L."/>
        </authorList>
    </citation>
    <scope>NUCLEOTIDE SEQUENCE</scope>
    <source>
        <strain evidence="3">SAG 36.94</strain>
    </source>
</reference>
<protein>
    <recommendedName>
        <fullName evidence="2">PBP domain-containing protein</fullName>
    </recommendedName>
</protein>
<dbReference type="AlphaFoldDB" id="A0A7S1TG25"/>
<dbReference type="PANTHER" id="PTHR42996">
    <property type="entry name" value="PHOSPHATE-BINDING PROTEIN PSTS"/>
    <property type="match status" value="1"/>
</dbReference>
<dbReference type="InterPro" id="IPR050962">
    <property type="entry name" value="Phosphate-bind_PstS"/>
</dbReference>
<dbReference type="Pfam" id="PF12849">
    <property type="entry name" value="PBP_like_2"/>
    <property type="match status" value="1"/>
</dbReference>
<dbReference type="SUPFAM" id="SSF53850">
    <property type="entry name" value="Periplasmic binding protein-like II"/>
    <property type="match status" value="1"/>
</dbReference>
<evidence type="ECO:0000259" key="2">
    <source>
        <dbReference type="Pfam" id="PF12849"/>
    </source>
</evidence>
<dbReference type="InterPro" id="IPR024370">
    <property type="entry name" value="PBP_domain"/>
</dbReference>
<organism evidence="3">
    <name type="scientific">Compsopogon caeruleus</name>
    <dbReference type="NCBI Taxonomy" id="31354"/>
    <lineage>
        <taxon>Eukaryota</taxon>
        <taxon>Rhodophyta</taxon>
        <taxon>Compsopogonophyceae</taxon>
        <taxon>Compsopogonales</taxon>
        <taxon>Compsopogonaceae</taxon>
        <taxon>Compsopogon</taxon>
    </lineage>
</organism>
<dbReference type="PANTHER" id="PTHR42996:SF1">
    <property type="entry name" value="PHOSPHATE-BINDING PROTEIN PSTS"/>
    <property type="match status" value="1"/>
</dbReference>
<gene>
    <name evidence="3" type="ORF">CCAE0312_LOCUS7701</name>
</gene>
<comment type="similarity">
    <text evidence="1">Belongs to the PstS family.</text>
</comment>
<feature type="domain" description="PBP" evidence="2">
    <location>
        <begin position="23"/>
        <end position="103"/>
    </location>
</feature>
<proteinExistence type="inferred from homology"/>